<dbReference type="PANTHER" id="PTHR43184">
    <property type="entry name" value="MAJOR FACILITATOR SUPERFAMILY TRANSPORTER 16, ISOFORM B"/>
    <property type="match status" value="1"/>
</dbReference>
<accession>A0A0R3WV96</accession>
<reference evidence="6 7" key="2">
    <citation type="submission" date="2018-11" db="EMBL/GenBank/DDBJ databases">
        <authorList>
            <consortium name="Pathogen Informatics"/>
        </authorList>
    </citation>
    <scope>NUCLEOTIDE SEQUENCE [LARGE SCALE GENOMIC DNA]</scope>
</reference>
<evidence type="ECO:0000256" key="1">
    <source>
        <dbReference type="ARBA" id="ARBA00004141"/>
    </source>
</evidence>
<dbReference type="GO" id="GO:0005789">
    <property type="term" value="C:endoplasmic reticulum membrane"/>
    <property type="evidence" value="ECO:0007669"/>
    <property type="project" value="TreeGrafter"/>
</dbReference>
<name>A0A0R3WV96_HYDTA</name>
<feature type="signal peptide" evidence="5">
    <location>
        <begin position="1"/>
        <end position="21"/>
    </location>
</feature>
<dbReference type="STRING" id="6205.A0A0R3WV96"/>
<keyword evidence="5" id="KW-0732">Signal</keyword>
<organism evidence="8">
    <name type="scientific">Hydatigena taeniaeformis</name>
    <name type="common">Feline tapeworm</name>
    <name type="synonym">Taenia taeniaeformis</name>
    <dbReference type="NCBI Taxonomy" id="6205"/>
    <lineage>
        <taxon>Eukaryota</taxon>
        <taxon>Metazoa</taxon>
        <taxon>Spiralia</taxon>
        <taxon>Lophotrochozoa</taxon>
        <taxon>Platyhelminthes</taxon>
        <taxon>Cestoda</taxon>
        <taxon>Eucestoda</taxon>
        <taxon>Cyclophyllidea</taxon>
        <taxon>Taeniidae</taxon>
        <taxon>Hydatigera</taxon>
    </lineage>
</organism>
<evidence type="ECO:0000256" key="2">
    <source>
        <dbReference type="ARBA" id="ARBA00022692"/>
    </source>
</evidence>
<keyword evidence="3" id="KW-1133">Transmembrane helix</keyword>
<dbReference type="EMBL" id="UYWX01005029">
    <property type="protein sequence ID" value="VDM25416.1"/>
    <property type="molecule type" value="Genomic_DNA"/>
</dbReference>
<keyword evidence="4" id="KW-0472">Membrane</keyword>
<dbReference type="WBParaSite" id="TTAC_0000468601-mRNA-1">
    <property type="protein sequence ID" value="TTAC_0000468601-mRNA-1"/>
    <property type="gene ID" value="TTAC_0000468601"/>
</dbReference>
<evidence type="ECO:0000256" key="5">
    <source>
        <dbReference type="SAM" id="SignalP"/>
    </source>
</evidence>
<evidence type="ECO:0000313" key="7">
    <source>
        <dbReference type="Proteomes" id="UP000274429"/>
    </source>
</evidence>
<reference evidence="8" key="1">
    <citation type="submission" date="2017-02" db="UniProtKB">
        <authorList>
            <consortium name="WormBaseParasite"/>
        </authorList>
    </citation>
    <scope>IDENTIFICATION</scope>
</reference>
<dbReference type="GO" id="GO:0035435">
    <property type="term" value="P:phosphate ion transmembrane transport"/>
    <property type="evidence" value="ECO:0007669"/>
    <property type="project" value="TreeGrafter"/>
</dbReference>
<evidence type="ECO:0000313" key="6">
    <source>
        <dbReference type="EMBL" id="VDM25416.1"/>
    </source>
</evidence>
<evidence type="ECO:0000256" key="3">
    <source>
        <dbReference type="ARBA" id="ARBA00022989"/>
    </source>
</evidence>
<dbReference type="Gene3D" id="1.20.1250.20">
    <property type="entry name" value="MFS general substrate transporter like domains"/>
    <property type="match status" value="1"/>
</dbReference>
<dbReference type="Proteomes" id="UP000274429">
    <property type="component" value="Unassembled WGS sequence"/>
</dbReference>
<sequence>MLMILGFLIVGPYSLITTVISADLGTHHSLAGNAKALSTVVAIIDGTGSIGI</sequence>
<dbReference type="InterPro" id="IPR036259">
    <property type="entry name" value="MFS_trans_sf"/>
</dbReference>
<protein>
    <submittedName>
        <fullName evidence="8">H(+)-exporting diphosphatase</fullName>
    </submittedName>
</protein>
<keyword evidence="7" id="KW-1185">Reference proteome</keyword>
<keyword evidence="2" id="KW-0812">Transmembrane</keyword>
<evidence type="ECO:0000313" key="8">
    <source>
        <dbReference type="WBParaSite" id="TTAC_0000468601-mRNA-1"/>
    </source>
</evidence>
<dbReference type="AlphaFoldDB" id="A0A0R3WV96"/>
<dbReference type="PANTHER" id="PTHR43184:SF12">
    <property type="entry name" value="SUGAR PHOSPHATE EXCHANGER 3"/>
    <property type="match status" value="1"/>
</dbReference>
<gene>
    <name evidence="6" type="ORF">TTAC_LOCUS4672</name>
</gene>
<comment type="subcellular location">
    <subcellularLocation>
        <location evidence="1">Membrane</location>
        <topology evidence="1">Multi-pass membrane protein</topology>
    </subcellularLocation>
</comment>
<evidence type="ECO:0000256" key="4">
    <source>
        <dbReference type="ARBA" id="ARBA00023136"/>
    </source>
</evidence>
<dbReference type="OrthoDB" id="3639251at2759"/>
<feature type="chain" id="PRO_5043133109" evidence="5">
    <location>
        <begin position="22"/>
        <end position="52"/>
    </location>
</feature>
<proteinExistence type="predicted"/>
<dbReference type="GO" id="GO:0061513">
    <property type="term" value="F:glucose 6-phosphate:phosphate antiporter activity"/>
    <property type="evidence" value="ECO:0007669"/>
    <property type="project" value="TreeGrafter"/>
</dbReference>